<protein>
    <submittedName>
        <fullName evidence="6">Putative sporulation protein YtaF</fullName>
    </submittedName>
</protein>
<dbReference type="InterPro" id="IPR014205">
    <property type="entry name" value="Spore_YtaF"/>
</dbReference>
<keyword evidence="4 5" id="KW-0472">Membrane</keyword>
<keyword evidence="2 5" id="KW-0812">Transmembrane</keyword>
<feature type="transmembrane region" description="Helical" evidence="5">
    <location>
        <begin position="65"/>
        <end position="82"/>
    </location>
</feature>
<evidence type="ECO:0000256" key="5">
    <source>
        <dbReference type="SAM" id="Phobius"/>
    </source>
</evidence>
<feature type="transmembrane region" description="Helical" evidence="5">
    <location>
        <begin position="131"/>
        <end position="153"/>
    </location>
</feature>
<dbReference type="PANTHER" id="PTHR35529">
    <property type="entry name" value="MANGANESE EFFLUX PUMP MNTP-RELATED"/>
    <property type="match status" value="1"/>
</dbReference>
<dbReference type="Pfam" id="PF02659">
    <property type="entry name" value="Mntp"/>
    <property type="match status" value="1"/>
</dbReference>
<name>A0A1T5L4K4_9FIRM</name>
<dbReference type="STRING" id="36842.SAMN02194393_02422"/>
<dbReference type="NCBIfam" id="TIGR02840">
    <property type="entry name" value="spore_YtaF"/>
    <property type="match status" value="1"/>
</dbReference>
<evidence type="ECO:0000313" key="6">
    <source>
        <dbReference type="EMBL" id="SKC70338.1"/>
    </source>
</evidence>
<evidence type="ECO:0000256" key="1">
    <source>
        <dbReference type="ARBA" id="ARBA00022475"/>
    </source>
</evidence>
<feature type="transmembrane region" description="Helical" evidence="5">
    <location>
        <begin position="189"/>
        <end position="206"/>
    </location>
</feature>
<feature type="transmembrane region" description="Helical" evidence="5">
    <location>
        <begin position="33"/>
        <end position="53"/>
    </location>
</feature>
<gene>
    <name evidence="6" type="ORF">SAMN02194393_02422</name>
</gene>
<keyword evidence="1" id="KW-1003">Cell membrane</keyword>
<dbReference type="Proteomes" id="UP000190285">
    <property type="component" value="Unassembled WGS sequence"/>
</dbReference>
<dbReference type="RefSeq" id="WP_170917390.1">
    <property type="nucleotide sequence ID" value="NZ_FUZT01000005.1"/>
</dbReference>
<dbReference type="PANTHER" id="PTHR35529:SF2">
    <property type="entry name" value="SPORULATION PROTEIN YTAF-RELATED"/>
    <property type="match status" value="1"/>
</dbReference>
<reference evidence="6 7" key="1">
    <citation type="submission" date="2017-02" db="EMBL/GenBank/DDBJ databases">
        <authorList>
            <person name="Peterson S.W."/>
        </authorList>
    </citation>
    <scope>NUCLEOTIDE SEQUENCE [LARGE SCALE GENOMIC DNA]</scope>
    <source>
        <strain evidence="6 7">M1</strain>
    </source>
</reference>
<dbReference type="InterPro" id="IPR003810">
    <property type="entry name" value="Mntp/YtaF"/>
</dbReference>
<dbReference type="EMBL" id="FUZT01000005">
    <property type="protein sequence ID" value="SKC70338.1"/>
    <property type="molecule type" value="Genomic_DNA"/>
</dbReference>
<sequence length="207" mass="22583">MSLISLILIATAVSIDGFWGGFAFGLRKIRIKFFSLIIISSMSVICTMITMLIGYNLKDIIPLEIAKYIGAGLLILLGLLTLRESYKKERALSNNSRNLINFKLGDLVKVLYNPLLSDVDKQNDIKPMEGTILGLAVAMDAAIAGFTVSLMGINPYTTPFLFGLSHFVLIGIGNVIARHSGVNQIGQRFSLLPGLILMILGVLRLVQ</sequence>
<evidence type="ECO:0000256" key="4">
    <source>
        <dbReference type="ARBA" id="ARBA00023136"/>
    </source>
</evidence>
<keyword evidence="7" id="KW-1185">Reference proteome</keyword>
<dbReference type="AlphaFoldDB" id="A0A1T5L4K4"/>
<feature type="transmembrane region" description="Helical" evidence="5">
    <location>
        <begin position="159"/>
        <end position="177"/>
    </location>
</feature>
<accession>A0A1T5L4K4</accession>
<organism evidence="6 7">
    <name type="scientific">Maledivibacter halophilus</name>
    <dbReference type="NCBI Taxonomy" id="36842"/>
    <lineage>
        <taxon>Bacteria</taxon>
        <taxon>Bacillati</taxon>
        <taxon>Bacillota</taxon>
        <taxon>Clostridia</taxon>
        <taxon>Peptostreptococcales</taxon>
        <taxon>Caminicellaceae</taxon>
        <taxon>Maledivibacter</taxon>
    </lineage>
</organism>
<keyword evidence="3 5" id="KW-1133">Transmembrane helix</keyword>
<evidence type="ECO:0000256" key="3">
    <source>
        <dbReference type="ARBA" id="ARBA00022989"/>
    </source>
</evidence>
<feature type="transmembrane region" description="Helical" evidence="5">
    <location>
        <begin position="6"/>
        <end position="26"/>
    </location>
</feature>
<evidence type="ECO:0000313" key="7">
    <source>
        <dbReference type="Proteomes" id="UP000190285"/>
    </source>
</evidence>
<evidence type="ECO:0000256" key="2">
    <source>
        <dbReference type="ARBA" id="ARBA00022692"/>
    </source>
</evidence>
<proteinExistence type="predicted"/>